<dbReference type="PANTHER" id="PTHR10010">
    <property type="entry name" value="SOLUTE CARRIER FAMILY 34 SODIUM PHOSPHATE , MEMBER 2-RELATED"/>
    <property type="match status" value="1"/>
</dbReference>
<keyword evidence="3 6" id="KW-0812">Transmembrane</keyword>
<sequence length="532" mass="58675">MLFLVFLGGLALFLFGMKIMGEGLQKVAGDKIRKILERVTRYPVVAVLLGAVTTAAIQSSSATTVLVVGFVNAGLMTLKQAIGVIMGANIGTTITAQLIAFKLTDYVFLIIAIGFCINFFSKRRVYHYVGQFILGIGILFLGLDVMSNAVVPLRGSPVFLDFIASFSRYPLLGVLVGIIITCVVQSSAATIGMLIALASQDIITFNAAIPVLFGDNIGTCITALLASIGTNLNARRAAVAHVMFNVTGTLIFLILLPWFREFVYFISPSEPARLIANAHTSFNILNTCLFLPFVGAFTKLIEKLLPGTVEIEEKGPIYLDERMFDTPAVALSLATKEIIRMGNIASRSLESAMQGFYEKNERFLEATKEDEEIIDELEREITFYLAKLSQKGFSQTLSGRHTGLLHAVKDIERVGDHAENIAELAWVRIEENLPYSEFAIKELEEMYTLVSEVYKNALGALQEESKVKARLAVQVELFIDQKEKELRNSHLKRLNKGICYPTSGVIFLDIISNLERIGDHANNVAEVVLEHF</sequence>
<dbReference type="NCBIfam" id="NF037997">
    <property type="entry name" value="Na_Pi_symport"/>
    <property type="match status" value="1"/>
</dbReference>
<evidence type="ECO:0000313" key="9">
    <source>
        <dbReference type="Proteomes" id="UP000046155"/>
    </source>
</evidence>
<dbReference type="Pfam" id="PF02690">
    <property type="entry name" value="Na_Pi_cotrans"/>
    <property type="match status" value="2"/>
</dbReference>
<feature type="transmembrane region" description="Helical" evidence="6">
    <location>
        <begin position="238"/>
        <end position="259"/>
    </location>
</feature>
<dbReference type="Pfam" id="PF01895">
    <property type="entry name" value="PhoU"/>
    <property type="match status" value="2"/>
</dbReference>
<feature type="transmembrane region" description="Helical" evidence="6">
    <location>
        <begin position="128"/>
        <end position="151"/>
    </location>
</feature>
<feature type="transmembrane region" description="Helical" evidence="6">
    <location>
        <begin position="106"/>
        <end position="121"/>
    </location>
</feature>
<dbReference type="Proteomes" id="UP000046155">
    <property type="component" value="Unassembled WGS sequence"/>
</dbReference>
<dbReference type="OrthoDB" id="9763003at2"/>
<protein>
    <submittedName>
        <fullName evidence="8">Na/Pi-cotransporter II-like protein</fullName>
    </submittedName>
</protein>
<keyword evidence="2" id="KW-1003">Cell membrane</keyword>
<evidence type="ECO:0000256" key="1">
    <source>
        <dbReference type="ARBA" id="ARBA00004651"/>
    </source>
</evidence>
<dbReference type="InterPro" id="IPR004633">
    <property type="entry name" value="NaPi_cotrn-rel/YqeW-like"/>
</dbReference>
<dbReference type="GO" id="GO:0044341">
    <property type="term" value="P:sodium-dependent phosphate transport"/>
    <property type="evidence" value="ECO:0007669"/>
    <property type="project" value="InterPro"/>
</dbReference>
<dbReference type="GO" id="GO:0005886">
    <property type="term" value="C:plasma membrane"/>
    <property type="evidence" value="ECO:0007669"/>
    <property type="project" value="UniProtKB-SubCell"/>
</dbReference>
<dbReference type="InterPro" id="IPR038078">
    <property type="entry name" value="PhoU-like_sf"/>
</dbReference>
<feature type="transmembrane region" description="Helical" evidence="6">
    <location>
        <begin position="171"/>
        <end position="198"/>
    </location>
</feature>
<dbReference type="GO" id="GO:0005436">
    <property type="term" value="F:sodium:phosphate symporter activity"/>
    <property type="evidence" value="ECO:0007669"/>
    <property type="project" value="InterPro"/>
</dbReference>
<dbReference type="RefSeq" id="WP_044665092.1">
    <property type="nucleotide sequence ID" value="NZ_CDRZ01000231.1"/>
</dbReference>
<evidence type="ECO:0000256" key="5">
    <source>
        <dbReference type="ARBA" id="ARBA00023136"/>
    </source>
</evidence>
<reference evidence="9" key="1">
    <citation type="submission" date="2015-01" db="EMBL/GenBank/DDBJ databases">
        <authorList>
            <person name="Manzoor Shahid"/>
            <person name="Zubair Saima"/>
        </authorList>
    </citation>
    <scope>NUCLEOTIDE SEQUENCE [LARGE SCALE GENOMIC DNA]</scope>
    <source>
        <strain evidence="9">Sp3</strain>
    </source>
</reference>
<accession>A0A0B7MLG8</accession>
<dbReference type="EMBL" id="CDRZ01000231">
    <property type="protein sequence ID" value="CEO89058.1"/>
    <property type="molecule type" value="Genomic_DNA"/>
</dbReference>
<dbReference type="NCBIfam" id="TIGR00704">
    <property type="entry name" value="NaPi_cotrn_rel"/>
    <property type="match status" value="1"/>
</dbReference>
<evidence type="ECO:0000256" key="6">
    <source>
        <dbReference type="SAM" id="Phobius"/>
    </source>
</evidence>
<proteinExistence type="predicted"/>
<feature type="domain" description="PhoU" evidence="7">
    <location>
        <begin position="338"/>
        <end position="424"/>
    </location>
</feature>
<feature type="domain" description="PhoU" evidence="7">
    <location>
        <begin position="443"/>
        <end position="528"/>
    </location>
</feature>
<comment type="subcellular location">
    <subcellularLocation>
        <location evidence="1">Cell membrane</location>
        <topology evidence="1">Multi-pass membrane protein</topology>
    </subcellularLocation>
</comment>
<keyword evidence="5 6" id="KW-0472">Membrane</keyword>
<keyword evidence="4 6" id="KW-1133">Transmembrane helix</keyword>
<name>A0A0B7MLG8_9FIRM</name>
<organism evidence="8 9">
    <name type="scientific">Syntrophaceticus schinkii</name>
    <dbReference type="NCBI Taxonomy" id="499207"/>
    <lineage>
        <taxon>Bacteria</taxon>
        <taxon>Bacillati</taxon>
        <taxon>Bacillota</taxon>
        <taxon>Clostridia</taxon>
        <taxon>Thermoanaerobacterales</taxon>
        <taxon>Thermoanaerobacterales Family III. Incertae Sedis</taxon>
        <taxon>Syntrophaceticus</taxon>
    </lineage>
</organism>
<evidence type="ECO:0000313" key="8">
    <source>
        <dbReference type="EMBL" id="CEO89058.1"/>
    </source>
</evidence>
<evidence type="ECO:0000256" key="3">
    <source>
        <dbReference type="ARBA" id="ARBA00022692"/>
    </source>
</evidence>
<dbReference type="AlphaFoldDB" id="A0A0B7MLG8"/>
<dbReference type="InterPro" id="IPR026022">
    <property type="entry name" value="PhoU_dom"/>
</dbReference>
<evidence type="ECO:0000256" key="2">
    <source>
        <dbReference type="ARBA" id="ARBA00022475"/>
    </source>
</evidence>
<dbReference type="SUPFAM" id="SSF109755">
    <property type="entry name" value="PhoU-like"/>
    <property type="match status" value="1"/>
</dbReference>
<feature type="transmembrane region" description="Helical" evidence="6">
    <location>
        <begin position="45"/>
        <end position="69"/>
    </location>
</feature>
<dbReference type="InterPro" id="IPR003841">
    <property type="entry name" value="Na/Pi_transpt"/>
</dbReference>
<dbReference type="Gene3D" id="1.20.58.220">
    <property type="entry name" value="Phosphate transport system protein phou homolog 2, domain 2"/>
    <property type="match status" value="1"/>
</dbReference>
<evidence type="ECO:0000259" key="7">
    <source>
        <dbReference type="Pfam" id="PF01895"/>
    </source>
</evidence>
<dbReference type="PANTHER" id="PTHR10010:SF46">
    <property type="entry name" value="SODIUM-DEPENDENT PHOSPHATE TRANSPORT PROTEIN 2B"/>
    <property type="match status" value="1"/>
</dbReference>
<keyword evidence="9" id="KW-1185">Reference proteome</keyword>
<gene>
    <name evidence="8" type="ORF">SSCH_350041</name>
</gene>
<evidence type="ECO:0000256" key="4">
    <source>
        <dbReference type="ARBA" id="ARBA00022989"/>
    </source>
</evidence>